<organism evidence="1 2">
    <name type="scientific">Caerostris extrusa</name>
    <name type="common">Bark spider</name>
    <name type="synonym">Caerostris bankana</name>
    <dbReference type="NCBI Taxonomy" id="172846"/>
    <lineage>
        <taxon>Eukaryota</taxon>
        <taxon>Metazoa</taxon>
        <taxon>Ecdysozoa</taxon>
        <taxon>Arthropoda</taxon>
        <taxon>Chelicerata</taxon>
        <taxon>Arachnida</taxon>
        <taxon>Araneae</taxon>
        <taxon>Araneomorphae</taxon>
        <taxon>Entelegynae</taxon>
        <taxon>Araneoidea</taxon>
        <taxon>Araneidae</taxon>
        <taxon>Caerostris</taxon>
    </lineage>
</organism>
<proteinExistence type="predicted"/>
<dbReference type="Proteomes" id="UP001054945">
    <property type="component" value="Unassembled WGS sequence"/>
</dbReference>
<dbReference type="EMBL" id="BPLR01010728">
    <property type="protein sequence ID" value="GIY41594.1"/>
    <property type="molecule type" value="Genomic_DNA"/>
</dbReference>
<evidence type="ECO:0000313" key="1">
    <source>
        <dbReference type="EMBL" id="GIY41594.1"/>
    </source>
</evidence>
<comment type="caution">
    <text evidence="1">The sequence shown here is derived from an EMBL/GenBank/DDBJ whole genome shotgun (WGS) entry which is preliminary data.</text>
</comment>
<name>A0AAV4T7A1_CAEEX</name>
<sequence>MALFGTASKRGRVRTCVCLFPCSLSSISIDRGVEIRSFPPPPTSLVHELHAVLKINSVNKMRWASYAERNQGFIRLHNEKQDKTGIENLTAPTPPICPFKFDLLSIYNTRQLQNPSVHALLVMFYDGLSWLHLIYNGPLEQGSV</sequence>
<gene>
    <name evidence="1" type="ORF">CEXT_760201</name>
</gene>
<protein>
    <submittedName>
        <fullName evidence="1">Uncharacterized protein</fullName>
    </submittedName>
</protein>
<dbReference type="AlphaFoldDB" id="A0AAV4T7A1"/>
<keyword evidence="2" id="KW-1185">Reference proteome</keyword>
<evidence type="ECO:0000313" key="2">
    <source>
        <dbReference type="Proteomes" id="UP001054945"/>
    </source>
</evidence>
<accession>A0AAV4T7A1</accession>
<reference evidence="1 2" key="1">
    <citation type="submission" date="2021-06" db="EMBL/GenBank/DDBJ databases">
        <title>Caerostris extrusa draft genome.</title>
        <authorList>
            <person name="Kono N."/>
            <person name="Arakawa K."/>
        </authorList>
    </citation>
    <scope>NUCLEOTIDE SEQUENCE [LARGE SCALE GENOMIC DNA]</scope>
</reference>